<dbReference type="Pfam" id="PF20152">
    <property type="entry name" value="DUF6534"/>
    <property type="match status" value="1"/>
</dbReference>
<organism evidence="3 4">
    <name type="scientific">Lactarius akahatsu</name>
    <dbReference type="NCBI Taxonomy" id="416441"/>
    <lineage>
        <taxon>Eukaryota</taxon>
        <taxon>Fungi</taxon>
        <taxon>Dikarya</taxon>
        <taxon>Basidiomycota</taxon>
        <taxon>Agaricomycotina</taxon>
        <taxon>Agaricomycetes</taxon>
        <taxon>Russulales</taxon>
        <taxon>Russulaceae</taxon>
        <taxon>Lactarius</taxon>
    </lineage>
</organism>
<keyword evidence="4" id="KW-1185">Reference proteome</keyword>
<sequence>MSGLAPPTQLPPPPPPPGLAQRIESGLVIAQFSQWFAALDRSDSPILSTVIIFVTVVGLAQSGIVFASAWSKYVQRFGMFPCEDWGDYVQLIPTLAISVPVQALMIRRCYYLVNKNMFIITPLVLLLVVSVVVSLWSTVLAFRYVALLTSSDPVRLQKLAGISWPYLLSILLPSVLDLTLTGILLYYLTRTAKRVYAVHKRRRIFRLANIVWQSALPPTLCAICVLALYLRFAIAPERVVAFWMPVMQGTIGKLYVLSLFYMINAQPLKPTGQLTTVISTLTVPMEVMYARTLDVRGGDIALSEIVVERGPKIRTLGHTLRHALLPSLLRTHFPHA</sequence>
<evidence type="ECO:0000313" key="4">
    <source>
        <dbReference type="Proteomes" id="UP001201163"/>
    </source>
</evidence>
<dbReference type="EMBL" id="JAKELL010000042">
    <property type="protein sequence ID" value="KAH8988325.1"/>
    <property type="molecule type" value="Genomic_DNA"/>
</dbReference>
<evidence type="ECO:0000259" key="2">
    <source>
        <dbReference type="Pfam" id="PF20152"/>
    </source>
</evidence>
<comment type="caution">
    <text evidence="3">The sequence shown here is derived from an EMBL/GenBank/DDBJ whole genome shotgun (WGS) entry which is preliminary data.</text>
</comment>
<dbReference type="InterPro" id="IPR045339">
    <property type="entry name" value="DUF6534"/>
</dbReference>
<feature type="transmembrane region" description="Helical" evidence="1">
    <location>
        <begin position="210"/>
        <end position="230"/>
    </location>
</feature>
<evidence type="ECO:0000256" key="1">
    <source>
        <dbReference type="SAM" id="Phobius"/>
    </source>
</evidence>
<feature type="transmembrane region" description="Helical" evidence="1">
    <location>
        <begin position="46"/>
        <end position="68"/>
    </location>
</feature>
<gene>
    <name evidence="3" type="ORF">EDB92DRAFT_1948012</name>
</gene>
<feature type="transmembrane region" description="Helical" evidence="1">
    <location>
        <begin position="166"/>
        <end position="189"/>
    </location>
</feature>
<proteinExistence type="predicted"/>
<dbReference type="PANTHER" id="PTHR40465">
    <property type="entry name" value="CHROMOSOME 1, WHOLE GENOME SHOTGUN SEQUENCE"/>
    <property type="match status" value="1"/>
</dbReference>
<feature type="transmembrane region" description="Helical" evidence="1">
    <location>
        <begin position="118"/>
        <end position="146"/>
    </location>
</feature>
<accession>A0AAD4LCT8</accession>
<protein>
    <recommendedName>
        <fullName evidence="2">DUF6534 domain-containing protein</fullName>
    </recommendedName>
</protein>
<dbReference type="Proteomes" id="UP001201163">
    <property type="component" value="Unassembled WGS sequence"/>
</dbReference>
<evidence type="ECO:0000313" key="3">
    <source>
        <dbReference type="EMBL" id="KAH8988325.1"/>
    </source>
</evidence>
<keyword evidence="1" id="KW-0812">Transmembrane</keyword>
<feature type="domain" description="DUF6534" evidence="2">
    <location>
        <begin position="175"/>
        <end position="265"/>
    </location>
</feature>
<keyword evidence="1" id="KW-1133">Transmembrane helix</keyword>
<dbReference type="PANTHER" id="PTHR40465:SF1">
    <property type="entry name" value="DUF6534 DOMAIN-CONTAINING PROTEIN"/>
    <property type="match status" value="1"/>
</dbReference>
<name>A0AAD4LCT8_9AGAM</name>
<feature type="transmembrane region" description="Helical" evidence="1">
    <location>
        <begin position="242"/>
        <end position="263"/>
    </location>
</feature>
<reference evidence="3" key="1">
    <citation type="submission" date="2022-01" db="EMBL/GenBank/DDBJ databases">
        <title>Comparative genomics reveals a dynamic genome evolution in the ectomycorrhizal milk-cap (Lactarius) mushrooms.</title>
        <authorList>
            <consortium name="DOE Joint Genome Institute"/>
            <person name="Lebreton A."/>
            <person name="Tang N."/>
            <person name="Kuo A."/>
            <person name="LaButti K."/>
            <person name="Drula E."/>
            <person name="Barry K."/>
            <person name="Clum A."/>
            <person name="Lipzen A."/>
            <person name="Mousain D."/>
            <person name="Ng V."/>
            <person name="Wang R."/>
            <person name="Wang X."/>
            <person name="Dai Y."/>
            <person name="Henrissat B."/>
            <person name="Grigoriev I.V."/>
            <person name="Guerin-Laguette A."/>
            <person name="Yu F."/>
            <person name="Martin F.M."/>
        </authorList>
    </citation>
    <scope>NUCLEOTIDE SEQUENCE</scope>
    <source>
        <strain evidence="3">QP</strain>
    </source>
</reference>
<dbReference type="AlphaFoldDB" id="A0AAD4LCT8"/>
<keyword evidence="1" id="KW-0472">Membrane</keyword>